<sequence length="557" mass="64209">MPSHKKLKKAKKEEEAFETLRSKTHPEENENLTTTSTSQPTSKKGTTSQKLNTSENVRENTDDTEPIHNNNNNEETNINEEEEEDETGDFHGNVLSSNHDDDNNDPLNRLKKASDNDLDENDRFLKNFLFKRGWIFDYEKHGDRYAQQAQELDKGDVLDDEYADLDIESHRMNLENSKLGGTSNAVPMNDEEKQEEQDEKEEDTEYKQDESMNAEEDEADDDSSDDLSDDNSDDDSDTPKSEREKKDSKKKRKRLAKNEKFKEQLESVKREHNEKAEKIKHEIIESIFKLKEVIKGDESLVDKLQISKSDDTEKTWEAIEKRKIIEEFAKSAMEDDEDTNPTSASTLRRHVNKLFEDYYDSFFEDVNAATGDTFKFKYKSVDKADFGLTAEDIINLEDDDLDQVVSMKHLMRYDYKPPDEKVKKDIFFKVRNLKLQKGLLGKKSERALKFKQGKMGKKNKSKQHDVSGKDEGDKKNDNKKNKNSNKGGQTNKSQGAKRKLEQVEDTKPKSAPQNSNNAKKNPQKQQTKDVIATNSASQQEPPRKKKKRGKGGKNKQE</sequence>
<keyword evidence="4" id="KW-1185">Reference proteome</keyword>
<feature type="compositionally biased region" description="Polar residues" evidence="1">
    <location>
        <begin position="511"/>
        <end position="525"/>
    </location>
</feature>
<dbReference type="Proteomes" id="UP000816034">
    <property type="component" value="Unassembled WGS sequence"/>
</dbReference>
<feature type="compositionally biased region" description="Basic and acidic residues" evidence="1">
    <location>
        <begin position="498"/>
        <end position="508"/>
    </location>
</feature>
<dbReference type="Pfam" id="PF12936">
    <property type="entry name" value="Kri1_C"/>
    <property type="match status" value="1"/>
</dbReference>
<feature type="compositionally biased region" description="Basic residues" evidence="1">
    <location>
        <begin position="543"/>
        <end position="557"/>
    </location>
</feature>
<feature type="compositionally biased region" description="Basic and acidic residues" evidence="1">
    <location>
        <begin position="256"/>
        <end position="277"/>
    </location>
</feature>
<reference evidence="3 4" key="1">
    <citation type="journal article" date="2018" name="BMC Genomics">
        <title>The genome of Naegleria lovaniensis, the basis for a comparative approach to unravel pathogenicity factors of the human pathogenic amoeba N. fowleri.</title>
        <authorList>
            <person name="Liechti N."/>
            <person name="Schurch N."/>
            <person name="Bruggmann R."/>
            <person name="Wittwer M."/>
        </authorList>
    </citation>
    <scope>NUCLEOTIDE SEQUENCE [LARGE SCALE GENOMIC DNA]</scope>
    <source>
        <strain evidence="3 4">ATCC 30569</strain>
    </source>
</reference>
<feature type="compositionally biased region" description="Polar residues" evidence="1">
    <location>
        <begin position="174"/>
        <end position="186"/>
    </location>
</feature>
<feature type="compositionally biased region" description="Basic residues" evidence="1">
    <location>
        <begin position="449"/>
        <end position="461"/>
    </location>
</feature>
<feature type="compositionally biased region" description="Basic and acidic residues" evidence="1">
    <location>
        <begin position="462"/>
        <end position="480"/>
    </location>
</feature>
<evidence type="ECO:0000313" key="4">
    <source>
        <dbReference type="Proteomes" id="UP000816034"/>
    </source>
</evidence>
<evidence type="ECO:0000259" key="2">
    <source>
        <dbReference type="Pfam" id="PF12936"/>
    </source>
</evidence>
<feature type="compositionally biased region" description="Basic and acidic residues" evidence="1">
    <location>
        <begin position="11"/>
        <end position="28"/>
    </location>
</feature>
<feature type="region of interest" description="Disordered" evidence="1">
    <location>
        <begin position="1"/>
        <end position="118"/>
    </location>
</feature>
<evidence type="ECO:0000313" key="3">
    <source>
        <dbReference type="EMBL" id="KAG2374302.1"/>
    </source>
</evidence>
<protein>
    <recommendedName>
        <fullName evidence="2">Kri1-like C-terminal domain-containing protein</fullName>
    </recommendedName>
</protein>
<dbReference type="AlphaFoldDB" id="A0AA88KIW2"/>
<dbReference type="InterPro" id="IPR024626">
    <property type="entry name" value="Kri1-like_C"/>
</dbReference>
<feature type="compositionally biased region" description="Acidic residues" evidence="1">
    <location>
        <begin position="77"/>
        <end position="87"/>
    </location>
</feature>
<name>A0AA88KIW2_NAELO</name>
<feature type="compositionally biased region" description="Acidic residues" evidence="1">
    <location>
        <begin position="212"/>
        <end position="236"/>
    </location>
</feature>
<gene>
    <name evidence="3" type="ORF">C9374_010872</name>
</gene>
<accession>A0AA88KIW2</accession>
<comment type="caution">
    <text evidence="3">The sequence shown here is derived from an EMBL/GenBank/DDBJ whole genome shotgun (WGS) entry which is preliminary data.</text>
</comment>
<feature type="compositionally biased region" description="Acidic residues" evidence="1">
    <location>
        <begin position="192"/>
        <end position="204"/>
    </location>
</feature>
<dbReference type="RefSeq" id="XP_044543476.1">
    <property type="nucleotide sequence ID" value="XM_044686464.1"/>
</dbReference>
<evidence type="ECO:0000256" key="1">
    <source>
        <dbReference type="SAM" id="MobiDB-lite"/>
    </source>
</evidence>
<feature type="region of interest" description="Disordered" evidence="1">
    <location>
        <begin position="446"/>
        <end position="557"/>
    </location>
</feature>
<feature type="domain" description="Kri1-like C-terminal" evidence="2">
    <location>
        <begin position="350"/>
        <end position="436"/>
    </location>
</feature>
<dbReference type="EMBL" id="PYSW02000046">
    <property type="protein sequence ID" value="KAG2374302.1"/>
    <property type="molecule type" value="Genomic_DNA"/>
</dbReference>
<feature type="region of interest" description="Disordered" evidence="1">
    <location>
        <begin position="169"/>
        <end position="277"/>
    </location>
</feature>
<feature type="compositionally biased region" description="Low complexity" evidence="1">
    <location>
        <begin position="484"/>
        <end position="493"/>
    </location>
</feature>
<feature type="compositionally biased region" description="Basic residues" evidence="1">
    <location>
        <begin position="1"/>
        <end position="10"/>
    </location>
</feature>
<feature type="compositionally biased region" description="Low complexity" evidence="1">
    <location>
        <begin position="33"/>
        <end position="50"/>
    </location>
</feature>
<organism evidence="3 4">
    <name type="scientific">Naegleria lovaniensis</name>
    <name type="common">Amoeba</name>
    <dbReference type="NCBI Taxonomy" id="51637"/>
    <lineage>
        <taxon>Eukaryota</taxon>
        <taxon>Discoba</taxon>
        <taxon>Heterolobosea</taxon>
        <taxon>Tetramitia</taxon>
        <taxon>Eutetramitia</taxon>
        <taxon>Vahlkampfiidae</taxon>
        <taxon>Naegleria</taxon>
    </lineage>
</organism>
<proteinExistence type="predicted"/>
<dbReference type="GeneID" id="68103326"/>
<feature type="compositionally biased region" description="Basic and acidic residues" evidence="1">
    <location>
        <begin position="237"/>
        <end position="247"/>
    </location>
</feature>